<evidence type="ECO:0000256" key="1">
    <source>
        <dbReference type="SAM" id="MobiDB-lite"/>
    </source>
</evidence>
<dbReference type="AlphaFoldDB" id="A0A4D6N0K9"/>
<evidence type="ECO:0008006" key="4">
    <source>
        <dbReference type="Google" id="ProtNLM"/>
    </source>
</evidence>
<dbReference type="InterPro" id="IPR012340">
    <property type="entry name" value="NA-bd_OB-fold"/>
</dbReference>
<protein>
    <recommendedName>
        <fullName evidence="4">Nucleic acid-binding</fullName>
    </recommendedName>
</protein>
<feature type="compositionally biased region" description="Polar residues" evidence="1">
    <location>
        <begin position="214"/>
        <end position="229"/>
    </location>
</feature>
<sequence>MDLSGGVVSCTLWDEYCKKFLERYNDNPNSDKLVIILTQAKVKAATGTYAVILLWYKLQLQVCDDAFNYANFVVWDQECRNIIDISAEELQMKMIKVGEDDPKCFPDELDVMLGCTLAFKLRTQPRNKCASVIKVSDLPEIINYIKKLIQPLGECSHKNIIDLGGDTSTGMIVDFRSKGVCNLAANSDHDLIADFRSKGVCNLAADSDHDLMSLSGTADNDPDNSSLGTPSKRIVPNSGVSVQSSEDIESGELSATKPMKTIKQEID</sequence>
<name>A0A4D6N0K9_VIGUN</name>
<dbReference type="Gene3D" id="2.40.50.140">
    <property type="entry name" value="Nucleic acid-binding proteins"/>
    <property type="match status" value="1"/>
</dbReference>
<reference evidence="2 3" key="1">
    <citation type="submission" date="2019-04" db="EMBL/GenBank/DDBJ databases">
        <title>An improved genome assembly and genetic linkage map for asparagus bean, Vigna unguiculata ssp. sesquipedialis.</title>
        <authorList>
            <person name="Xia Q."/>
            <person name="Zhang R."/>
            <person name="Dong Y."/>
        </authorList>
    </citation>
    <scope>NUCLEOTIDE SEQUENCE [LARGE SCALE GENOMIC DNA]</scope>
    <source>
        <tissue evidence="2">Leaf</tissue>
    </source>
</reference>
<dbReference type="Proteomes" id="UP000501690">
    <property type="component" value="Linkage Group LG9"/>
</dbReference>
<proteinExistence type="predicted"/>
<organism evidence="2 3">
    <name type="scientific">Vigna unguiculata</name>
    <name type="common">Cowpea</name>
    <dbReference type="NCBI Taxonomy" id="3917"/>
    <lineage>
        <taxon>Eukaryota</taxon>
        <taxon>Viridiplantae</taxon>
        <taxon>Streptophyta</taxon>
        <taxon>Embryophyta</taxon>
        <taxon>Tracheophyta</taxon>
        <taxon>Spermatophyta</taxon>
        <taxon>Magnoliopsida</taxon>
        <taxon>eudicotyledons</taxon>
        <taxon>Gunneridae</taxon>
        <taxon>Pentapetalae</taxon>
        <taxon>rosids</taxon>
        <taxon>fabids</taxon>
        <taxon>Fabales</taxon>
        <taxon>Fabaceae</taxon>
        <taxon>Papilionoideae</taxon>
        <taxon>50 kb inversion clade</taxon>
        <taxon>NPAAA clade</taxon>
        <taxon>indigoferoid/millettioid clade</taxon>
        <taxon>Phaseoleae</taxon>
        <taxon>Vigna</taxon>
    </lineage>
</organism>
<feature type="region of interest" description="Disordered" evidence="1">
    <location>
        <begin position="214"/>
        <end position="267"/>
    </location>
</feature>
<evidence type="ECO:0000313" key="3">
    <source>
        <dbReference type="Proteomes" id="UP000501690"/>
    </source>
</evidence>
<dbReference type="EMBL" id="CP039353">
    <property type="protein sequence ID" value="QCE06424.1"/>
    <property type="molecule type" value="Genomic_DNA"/>
</dbReference>
<evidence type="ECO:0000313" key="2">
    <source>
        <dbReference type="EMBL" id="QCE06424.1"/>
    </source>
</evidence>
<keyword evidence="3" id="KW-1185">Reference proteome</keyword>
<gene>
    <name evidence="2" type="ORF">DEO72_LG9g1436</name>
</gene>
<accession>A0A4D6N0K9</accession>